<evidence type="ECO:0000313" key="2">
    <source>
        <dbReference type="EMBL" id="KAL2828370.1"/>
    </source>
</evidence>
<evidence type="ECO:0000256" key="1">
    <source>
        <dbReference type="SAM" id="MobiDB-lite"/>
    </source>
</evidence>
<dbReference type="EMBL" id="JBFXLU010000365">
    <property type="protein sequence ID" value="KAL2828370.1"/>
    <property type="molecule type" value="Genomic_DNA"/>
</dbReference>
<evidence type="ECO:0000313" key="3">
    <source>
        <dbReference type="Proteomes" id="UP001610446"/>
    </source>
</evidence>
<feature type="compositionally biased region" description="Polar residues" evidence="1">
    <location>
        <begin position="134"/>
        <end position="166"/>
    </location>
</feature>
<name>A0ABR4IKR3_9EURO</name>
<protein>
    <recommendedName>
        <fullName evidence="4">GATA-type domain-containing protein</fullName>
    </recommendedName>
</protein>
<dbReference type="Proteomes" id="UP001610446">
    <property type="component" value="Unassembled WGS sequence"/>
</dbReference>
<feature type="region of interest" description="Disordered" evidence="1">
    <location>
        <begin position="134"/>
        <end position="167"/>
    </location>
</feature>
<keyword evidence="3" id="KW-1185">Reference proteome</keyword>
<comment type="caution">
    <text evidence="2">The sequence shown here is derived from an EMBL/GenBank/DDBJ whole genome shotgun (WGS) entry which is preliminary data.</text>
</comment>
<reference evidence="2 3" key="1">
    <citation type="submission" date="2024-07" db="EMBL/GenBank/DDBJ databases">
        <title>Section-level genome sequencing and comparative genomics of Aspergillus sections Usti and Cavernicolus.</title>
        <authorList>
            <consortium name="Lawrence Berkeley National Laboratory"/>
            <person name="Nybo J.L."/>
            <person name="Vesth T.C."/>
            <person name="Theobald S."/>
            <person name="Frisvad J.C."/>
            <person name="Larsen T.O."/>
            <person name="Kjaerboelling I."/>
            <person name="Rothschild-Mancinelli K."/>
            <person name="Lyhne E.K."/>
            <person name="Kogle M.E."/>
            <person name="Barry K."/>
            <person name="Clum A."/>
            <person name="Na H."/>
            <person name="Ledsgaard L."/>
            <person name="Lin J."/>
            <person name="Lipzen A."/>
            <person name="Kuo A."/>
            <person name="Riley R."/>
            <person name="Mondo S."/>
            <person name="Labutti K."/>
            <person name="Haridas S."/>
            <person name="Pangalinan J."/>
            <person name="Salamov A.A."/>
            <person name="Simmons B.A."/>
            <person name="Magnuson J.K."/>
            <person name="Chen J."/>
            <person name="Drula E."/>
            <person name="Henrissat B."/>
            <person name="Wiebenga A."/>
            <person name="Lubbers R.J."/>
            <person name="Gomes A.C."/>
            <person name="Makela M.R."/>
            <person name="Stajich J."/>
            <person name="Grigoriev I.V."/>
            <person name="Mortensen U.H."/>
            <person name="De Vries R.P."/>
            <person name="Baker S.E."/>
            <person name="Andersen M.R."/>
        </authorList>
    </citation>
    <scope>NUCLEOTIDE SEQUENCE [LARGE SCALE GENOMIC DNA]</scope>
    <source>
        <strain evidence="2 3">CBS 123904</strain>
    </source>
</reference>
<accession>A0ABR4IKR3</accession>
<feature type="region of interest" description="Disordered" evidence="1">
    <location>
        <begin position="40"/>
        <end position="61"/>
    </location>
</feature>
<proteinExistence type="predicted"/>
<gene>
    <name evidence="2" type="ORF">BJY01DRAFT_131768</name>
</gene>
<evidence type="ECO:0008006" key="4">
    <source>
        <dbReference type="Google" id="ProtNLM"/>
    </source>
</evidence>
<sequence>MRRSSNLRIGWKSSYAAARYIPGGKGNLCRACGKGIQEQEEGPMVKRRKPGGTASPKTIEGFDRDSLMRAIGVSSEIDWLRNLIGELKNRDSPDSPNAMIPISEASYHLDYSDLPSPGTSDSFPGHHTRSLAGYSTDTWSRSTSPSQLSISNPSGVNSRPITQNPNLHPKKVLLGLSQTSGSLFSI</sequence>
<organism evidence="2 3">
    <name type="scientific">Aspergillus pseudoustus</name>
    <dbReference type="NCBI Taxonomy" id="1810923"/>
    <lineage>
        <taxon>Eukaryota</taxon>
        <taxon>Fungi</taxon>
        <taxon>Dikarya</taxon>
        <taxon>Ascomycota</taxon>
        <taxon>Pezizomycotina</taxon>
        <taxon>Eurotiomycetes</taxon>
        <taxon>Eurotiomycetidae</taxon>
        <taxon>Eurotiales</taxon>
        <taxon>Aspergillaceae</taxon>
        <taxon>Aspergillus</taxon>
        <taxon>Aspergillus subgen. Nidulantes</taxon>
    </lineage>
</organism>